<gene>
    <name evidence="3" type="ORF">H8F01_16620</name>
</gene>
<dbReference type="SUPFAM" id="SSF54506">
    <property type="entry name" value="Diaminopimelate epimerase-like"/>
    <property type="match status" value="1"/>
</dbReference>
<evidence type="ECO:0000313" key="4">
    <source>
        <dbReference type="Proteomes" id="UP000515873"/>
    </source>
</evidence>
<accession>A0A7G8Q1N8</accession>
<dbReference type="KEGG" id="dtl:H8F01_16620"/>
<evidence type="ECO:0000256" key="2">
    <source>
        <dbReference type="PIRSR" id="PIRSR016184-1"/>
    </source>
</evidence>
<dbReference type="Proteomes" id="UP000515873">
    <property type="component" value="Chromosome"/>
</dbReference>
<reference evidence="3 4" key="1">
    <citation type="submission" date="2020-08" db="EMBL/GenBank/DDBJ databases">
        <title>Dyella sp. G9 isolated from forest soil.</title>
        <authorList>
            <person name="Fu J."/>
            <person name="Qiu L."/>
        </authorList>
    </citation>
    <scope>NUCLEOTIDE SEQUENCE [LARGE SCALE GENOMIC DNA]</scope>
    <source>
        <strain evidence="3 4">G9</strain>
    </source>
</reference>
<dbReference type="Pfam" id="PF02567">
    <property type="entry name" value="PhzC-PhzF"/>
    <property type="match status" value="1"/>
</dbReference>
<dbReference type="PANTHER" id="PTHR13774:SF32">
    <property type="entry name" value="ANTISENSE-ENHANCING SEQUENCE 1"/>
    <property type="match status" value="1"/>
</dbReference>
<sequence length="284" mass="30387">MLRYAFKQVDVFAEQAFKGNPVAVILGADGLSDDQMAAIARWTNLSETTFVLKPTDPSADYRVRIFTTVRELPFAGHPTLGTCHAWLEAGGVPRGEEILQECGIGKVRIRRLADRLAFTAPPLLASGALPAGQVDAICTALGIDAQDVMDAQQVDNGAGWVALRLSSPELVLRITPDYGRLGHVPVGIFAAWPATSESGIAEFEARAFIAGDAVPEDPVTGSLMAGIAQWLRHDPQAPDGYIVNQGRMLGRAGRIHVDQQGEDIWISGQTHTLVDGVLSIPLMG</sequence>
<dbReference type="PANTHER" id="PTHR13774">
    <property type="entry name" value="PHENAZINE BIOSYNTHESIS PROTEIN"/>
    <property type="match status" value="1"/>
</dbReference>
<evidence type="ECO:0000313" key="3">
    <source>
        <dbReference type="EMBL" id="QNK00696.1"/>
    </source>
</evidence>
<name>A0A7G8Q1N8_9GAMM</name>
<dbReference type="GO" id="GO:0005737">
    <property type="term" value="C:cytoplasm"/>
    <property type="evidence" value="ECO:0007669"/>
    <property type="project" value="TreeGrafter"/>
</dbReference>
<proteinExistence type="inferred from homology"/>
<dbReference type="Gene3D" id="3.10.310.10">
    <property type="entry name" value="Diaminopimelate Epimerase, Chain A, domain 1"/>
    <property type="match status" value="2"/>
</dbReference>
<dbReference type="NCBIfam" id="TIGR00654">
    <property type="entry name" value="PhzF_family"/>
    <property type="match status" value="1"/>
</dbReference>
<feature type="active site" evidence="2">
    <location>
        <position position="47"/>
    </location>
</feature>
<comment type="similarity">
    <text evidence="1">Belongs to the PhzF family.</text>
</comment>
<protein>
    <submittedName>
        <fullName evidence="3">PhzF family phenazine biosynthesis protein</fullName>
    </submittedName>
</protein>
<dbReference type="EMBL" id="CP060412">
    <property type="protein sequence ID" value="QNK00696.1"/>
    <property type="molecule type" value="Genomic_DNA"/>
</dbReference>
<dbReference type="GO" id="GO:0016853">
    <property type="term" value="F:isomerase activity"/>
    <property type="evidence" value="ECO:0007669"/>
    <property type="project" value="TreeGrafter"/>
</dbReference>
<dbReference type="AlphaFoldDB" id="A0A7G8Q1N8"/>
<organism evidence="3 4">
    <name type="scientific">Dyella telluris</name>
    <dbReference type="NCBI Taxonomy" id="2763498"/>
    <lineage>
        <taxon>Bacteria</taxon>
        <taxon>Pseudomonadati</taxon>
        <taxon>Pseudomonadota</taxon>
        <taxon>Gammaproteobacteria</taxon>
        <taxon>Lysobacterales</taxon>
        <taxon>Rhodanobacteraceae</taxon>
        <taxon>Dyella</taxon>
    </lineage>
</organism>
<dbReference type="RefSeq" id="WP_187056168.1">
    <property type="nucleotide sequence ID" value="NZ_CP060412.1"/>
</dbReference>
<keyword evidence="4" id="KW-1185">Reference proteome</keyword>
<evidence type="ECO:0000256" key="1">
    <source>
        <dbReference type="ARBA" id="ARBA00008270"/>
    </source>
</evidence>
<dbReference type="InterPro" id="IPR003719">
    <property type="entry name" value="Phenazine_PhzF-like"/>
</dbReference>
<dbReference type="PIRSF" id="PIRSF016184">
    <property type="entry name" value="PhzC_PhzF"/>
    <property type="match status" value="1"/>
</dbReference>